<dbReference type="EMBL" id="JASCZI010123356">
    <property type="protein sequence ID" value="MED6165326.1"/>
    <property type="molecule type" value="Genomic_DNA"/>
</dbReference>
<evidence type="ECO:0000313" key="1">
    <source>
        <dbReference type="EMBL" id="MED6165326.1"/>
    </source>
</evidence>
<accession>A0ABU6UYZ8</accession>
<dbReference type="Proteomes" id="UP001341840">
    <property type="component" value="Unassembled WGS sequence"/>
</dbReference>
<protein>
    <submittedName>
        <fullName evidence="1">Uncharacterized protein</fullName>
    </submittedName>
</protein>
<sequence length="117" mass="12722">MAAASTTLRMQNNLDENGDEEFHMVFWLAGVKYALDLDELASIWGLQNCGTLFKGGKDPPEDMSSSYHERAIHAFQLTGLSGGSFRPLRFLQNGGLRLLVGRLKRWMVGYGGGGGGG</sequence>
<comment type="caution">
    <text evidence="1">The sequence shown here is derived from an EMBL/GenBank/DDBJ whole genome shotgun (WGS) entry which is preliminary data.</text>
</comment>
<reference evidence="1 2" key="1">
    <citation type="journal article" date="2023" name="Plants (Basel)">
        <title>Bridging the Gap: Combining Genomics and Transcriptomics Approaches to Understand Stylosanthes scabra, an Orphan Legume from the Brazilian Caatinga.</title>
        <authorList>
            <person name="Ferreira-Neto J.R.C."/>
            <person name="da Silva M.D."/>
            <person name="Binneck E."/>
            <person name="de Melo N.F."/>
            <person name="da Silva R.H."/>
            <person name="de Melo A.L.T.M."/>
            <person name="Pandolfi V."/>
            <person name="Bustamante F.O."/>
            <person name="Brasileiro-Vidal A.C."/>
            <person name="Benko-Iseppon A.M."/>
        </authorList>
    </citation>
    <scope>NUCLEOTIDE SEQUENCE [LARGE SCALE GENOMIC DNA]</scope>
    <source>
        <tissue evidence="1">Leaves</tissue>
    </source>
</reference>
<proteinExistence type="predicted"/>
<keyword evidence="2" id="KW-1185">Reference proteome</keyword>
<organism evidence="1 2">
    <name type="scientific">Stylosanthes scabra</name>
    <dbReference type="NCBI Taxonomy" id="79078"/>
    <lineage>
        <taxon>Eukaryota</taxon>
        <taxon>Viridiplantae</taxon>
        <taxon>Streptophyta</taxon>
        <taxon>Embryophyta</taxon>
        <taxon>Tracheophyta</taxon>
        <taxon>Spermatophyta</taxon>
        <taxon>Magnoliopsida</taxon>
        <taxon>eudicotyledons</taxon>
        <taxon>Gunneridae</taxon>
        <taxon>Pentapetalae</taxon>
        <taxon>rosids</taxon>
        <taxon>fabids</taxon>
        <taxon>Fabales</taxon>
        <taxon>Fabaceae</taxon>
        <taxon>Papilionoideae</taxon>
        <taxon>50 kb inversion clade</taxon>
        <taxon>dalbergioids sensu lato</taxon>
        <taxon>Dalbergieae</taxon>
        <taxon>Pterocarpus clade</taxon>
        <taxon>Stylosanthes</taxon>
    </lineage>
</organism>
<gene>
    <name evidence="1" type="ORF">PIB30_098495</name>
</gene>
<name>A0ABU6UYZ8_9FABA</name>
<evidence type="ECO:0000313" key="2">
    <source>
        <dbReference type="Proteomes" id="UP001341840"/>
    </source>
</evidence>